<dbReference type="NCBIfam" id="TIGR01733">
    <property type="entry name" value="AA-adenyl-dom"/>
    <property type="match status" value="1"/>
</dbReference>
<feature type="domain" description="AMP-binding enzyme C-terminal" evidence="2">
    <location>
        <begin position="413"/>
        <end position="487"/>
    </location>
</feature>
<dbReference type="InterPro" id="IPR000873">
    <property type="entry name" value="AMP-dep_synth/lig_dom"/>
</dbReference>
<organism evidence="3 4">
    <name type="scientific">Streptomyces cyanogenus</name>
    <dbReference type="NCBI Taxonomy" id="80860"/>
    <lineage>
        <taxon>Bacteria</taxon>
        <taxon>Bacillati</taxon>
        <taxon>Actinomycetota</taxon>
        <taxon>Actinomycetes</taxon>
        <taxon>Kitasatosporales</taxon>
        <taxon>Streptomycetaceae</taxon>
        <taxon>Streptomyces</taxon>
    </lineage>
</organism>
<dbReference type="Gene3D" id="3.30.300.30">
    <property type="match status" value="1"/>
</dbReference>
<evidence type="ECO:0000259" key="1">
    <source>
        <dbReference type="Pfam" id="PF00501"/>
    </source>
</evidence>
<dbReference type="InterPro" id="IPR020459">
    <property type="entry name" value="AMP-binding"/>
</dbReference>
<dbReference type="EMBL" id="CP071839">
    <property type="protein sequence ID" value="QTD96739.1"/>
    <property type="molecule type" value="Genomic_DNA"/>
</dbReference>
<dbReference type="PROSITE" id="PS00455">
    <property type="entry name" value="AMP_BINDING"/>
    <property type="match status" value="1"/>
</dbReference>
<evidence type="ECO:0000259" key="2">
    <source>
        <dbReference type="Pfam" id="PF13193"/>
    </source>
</evidence>
<accession>A0ABX7TJB9</accession>
<evidence type="ECO:0000313" key="4">
    <source>
        <dbReference type="Proteomes" id="UP000663908"/>
    </source>
</evidence>
<reference evidence="3 4" key="1">
    <citation type="submission" date="2021-03" db="EMBL/GenBank/DDBJ databases">
        <title>Complete genome sequence of Streptomyces cyanogenus S136, producer of anticancer angucycline landomycin A.</title>
        <authorList>
            <person name="Hrab P."/>
            <person name="Ruckert C."/>
            <person name="Busche T."/>
            <person name="Ostash I."/>
            <person name="Kalinowski J."/>
            <person name="Fedorenko V."/>
            <person name="Yushchuk O."/>
            <person name="Ostash B."/>
        </authorList>
    </citation>
    <scope>NUCLEOTIDE SEQUENCE [LARGE SCALE GENOMIC DNA]</scope>
    <source>
        <strain evidence="3 4">S136</strain>
    </source>
</reference>
<dbReference type="InterPro" id="IPR025110">
    <property type="entry name" value="AMP-bd_C"/>
</dbReference>
<dbReference type="SUPFAM" id="SSF56801">
    <property type="entry name" value="Acetyl-CoA synthetase-like"/>
    <property type="match status" value="1"/>
</dbReference>
<dbReference type="InterPro" id="IPR020845">
    <property type="entry name" value="AMP-binding_CS"/>
</dbReference>
<dbReference type="PRINTS" id="PR00154">
    <property type="entry name" value="AMPBINDING"/>
</dbReference>
<dbReference type="InterPro" id="IPR042099">
    <property type="entry name" value="ANL_N_sf"/>
</dbReference>
<dbReference type="PANTHER" id="PTHR45527">
    <property type="entry name" value="NONRIBOSOMAL PEPTIDE SYNTHETASE"/>
    <property type="match status" value="1"/>
</dbReference>
<dbReference type="Proteomes" id="UP000663908">
    <property type="component" value="Chromosome"/>
</dbReference>
<dbReference type="Gene3D" id="3.40.50.12780">
    <property type="entry name" value="N-terminal domain of ligase-like"/>
    <property type="match status" value="1"/>
</dbReference>
<dbReference type="Pfam" id="PF13193">
    <property type="entry name" value="AMP-binding_C"/>
    <property type="match status" value="1"/>
</dbReference>
<dbReference type="PANTHER" id="PTHR45527:SF1">
    <property type="entry name" value="FATTY ACID SYNTHASE"/>
    <property type="match status" value="1"/>
</dbReference>
<dbReference type="RefSeq" id="WP_208036475.1">
    <property type="nucleotide sequence ID" value="NZ_CP071839.1"/>
</dbReference>
<gene>
    <name evidence="3" type="primary">lgrB1</name>
    <name evidence="3" type="ORF">S1361_05215</name>
</gene>
<proteinExistence type="predicted"/>
<sequence>MLHQLVRDAARQTPDAVAVVGPEGEATYGQLDAWADELARELADRGVRAGDRVGIWLDKSVAAIAVMQATLRLGAAYVPLDPQAPPRRIAKLVSDFAPAAMVTRPERRELLAEFGTETVTLCAWPDGTPWQELATLRTAPPGRRVPEPEVTDDDLAFILYTSGSTGEPKGVCHSHSSAWAFVSWAAKAQKAQADDRYANHAPFHFDLSVNDIYVPFTVGASVHLVPQETSYSPKGLVKFLLEQAITVWYSVPAALILMMRHGGLLSTEIPALRFLLFAGEEFPITPLRQLREHLPHIQFMNLYGPAETIISTGYTVDEIPADRILPVPIGTAWCGNTVTALRSDGQPARAGEEGEIVVSGPSVMLGYWGRPQVTDRTYATGDIALVLEDGNLQFVGRRDAMVKVRGNRIELSEIEAVLQSHEGIADSAAVVVGSGIDAHIVAYIVLAQGHDPSLIALKRHCAQHLPRHSIIDTVHRLPSLPRNANGKVDRRALAARAADEERSADGADAP</sequence>
<name>A0ABX7TJB9_STRCY</name>
<dbReference type="Pfam" id="PF00501">
    <property type="entry name" value="AMP-binding"/>
    <property type="match status" value="1"/>
</dbReference>
<dbReference type="InterPro" id="IPR010071">
    <property type="entry name" value="AA_adenyl_dom"/>
</dbReference>
<dbReference type="InterPro" id="IPR045851">
    <property type="entry name" value="AMP-bd_C_sf"/>
</dbReference>
<evidence type="ECO:0000313" key="3">
    <source>
        <dbReference type="EMBL" id="QTD96739.1"/>
    </source>
</evidence>
<protein>
    <submittedName>
        <fullName evidence="3">Linear gramicidin synthase subunit B</fullName>
    </submittedName>
</protein>
<feature type="domain" description="AMP-dependent synthetase/ligase" evidence="1">
    <location>
        <begin position="7"/>
        <end position="368"/>
    </location>
</feature>
<keyword evidence="4" id="KW-1185">Reference proteome</keyword>